<dbReference type="PANTHER" id="PTHR45527">
    <property type="entry name" value="NONRIBOSOMAL PEPTIDE SYNTHETASE"/>
    <property type="match status" value="1"/>
</dbReference>
<feature type="region of interest" description="Disordered" evidence="7">
    <location>
        <begin position="3728"/>
        <end position="3754"/>
    </location>
</feature>
<keyword evidence="11" id="KW-1185">Reference proteome</keyword>
<evidence type="ECO:0000313" key="10">
    <source>
        <dbReference type="EMBL" id="MBP2065972.1"/>
    </source>
</evidence>
<keyword evidence="5" id="KW-0677">Repeat</keyword>
<dbReference type="InterPro" id="IPR010060">
    <property type="entry name" value="NRPS_synth"/>
</dbReference>
<dbReference type="InterPro" id="IPR036736">
    <property type="entry name" value="ACP-like_sf"/>
</dbReference>
<evidence type="ECO:0000256" key="4">
    <source>
        <dbReference type="ARBA" id="ARBA00022553"/>
    </source>
</evidence>
<dbReference type="Pfam" id="PF00550">
    <property type="entry name" value="PP-binding"/>
    <property type="match status" value="6"/>
</dbReference>
<dbReference type="FunFam" id="1.10.1200.10:FF:000016">
    <property type="entry name" value="Non-ribosomal peptide synthase"/>
    <property type="match status" value="2"/>
</dbReference>
<dbReference type="GO" id="GO:0003824">
    <property type="term" value="F:catalytic activity"/>
    <property type="evidence" value="ECO:0007669"/>
    <property type="project" value="InterPro"/>
</dbReference>
<dbReference type="CDD" id="cd17652">
    <property type="entry name" value="A_NRPS_CmdD_like"/>
    <property type="match status" value="2"/>
</dbReference>
<feature type="region of interest" description="Disordered" evidence="7">
    <location>
        <begin position="7094"/>
        <end position="7115"/>
    </location>
</feature>
<dbReference type="SUPFAM" id="SSF52777">
    <property type="entry name" value="CoA-dependent acyltransferases"/>
    <property type="match status" value="14"/>
</dbReference>
<dbReference type="PROSITE" id="PS00455">
    <property type="entry name" value="AMP_BINDING"/>
    <property type="match status" value="6"/>
</dbReference>
<dbReference type="FunFam" id="3.40.50.12780:FF:000012">
    <property type="entry name" value="Non-ribosomal peptide synthetase"/>
    <property type="match status" value="4"/>
</dbReference>
<dbReference type="InterPro" id="IPR009081">
    <property type="entry name" value="PP-bd_ACP"/>
</dbReference>
<dbReference type="SUPFAM" id="SSF53335">
    <property type="entry name" value="S-adenosyl-L-methionine-dependent methyltransferases"/>
    <property type="match status" value="1"/>
</dbReference>
<dbReference type="SUPFAM" id="SSF53474">
    <property type="entry name" value="alpha/beta-Hydrolases"/>
    <property type="match status" value="1"/>
</dbReference>
<dbReference type="HOGENOM" id="CLU_222728_0_0_11"/>
<dbReference type="Gene3D" id="3.30.300.30">
    <property type="match status" value="7"/>
</dbReference>
<dbReference type="SMART" id="SM00823">
    <property type="entry name" value="PKS_PP"/>
    <property type="match status" value="6"/>
</dbReference>
<evidence type="ECO:0000256" key="3">
    <source>
        <dbReference type="ARBA" id="ARBA00022450"/>
    </source>
</evidence>
<dbReference type="GO" id="GO:0008610">
    <property type="term" value="P:lipid biosynthetic process"/>
    <property type="evidence" value="ECO:0007669"/>
    <property type="project" value="UniProtKB-ARBA"/>
</dbReference>
<dbReference type="InterPro" id="IPR020845">
    <property type="entry name" value="AMP-binding_CS"/>
</dbReference>
<dbReference type="FunFam" id="3.40.50.980:FF:000001">
    <property type="entry name" value="Non-ribosomal peptide synthetase"/>
    <property type="match status" value="4"/>
</dbReference>
<reference evidence="9" key="1">
    <citation type="submission" date="2014-05" db="EMBL/GenBank/DDBJ databases">
        <authorList>
            <person name="Horn Fabian"/>
        </authorList>
    </citation>
    <scope>NUCLEOTIDE SEQUENCE</scope>
</reference>
<feature type="domain" description="Carrier" evidence="8">
    <location>
        <begin position="4118"/>
        <end position="4193"/>
    </location>
</feature>
<reference evidence="10 11" key="2">
    <citation type="submission" date="2021-03" db="EMBL/GenBank/DDBJ databases">
        <title>Genomic Encyclopedia of Type Strains, Phase IV (KMG-IV): sequencing the most valuable type-strain genomes for metagenomic binning, comparative biology and taxonomic classification.</title>
        <authorList>
            <person name="Goeker M."/>
        </authorList>
    </citation>
    <scope>NUCLEOTIDE SEQUENCE [LARGE SCALE GENOMIC DNA]</scope>
    <source>
        <strain evidence="10 11">DSM 41954</strain>
    </source>
</reference>
<dbReference type="Pfam" id="PF08242">
    <property type="entry name" value="Methyltransf_12"/>
    <property type="match status" value="1"/>
</dbReference>
<dbReference type="CDD" id="cd05930">
    <property type="entry name" value="A_NRPS"/>
    <property type="match status" value="1"/>
</dbReference>
<dbReference type="EMBL" id="LK022848">
    <property type="protein sequence ID" value="CDR05000.1"/>
    <property type="molecule type" value="Genomic_DNA"/>
</dbReference>
<dbReference type="Gene3D" id="3.40.50.150">
    <property type="entry name" value="Vaccinia Virus protein VP39"/>
    <property type="match status" value="1"/>
</dbReference>
<keyword evidence="6" id="KW-0045">Antibiotic biosynthesis</keyword>
<dbReference type="Pfam" id="PF00501">
    <property type="entry name" value="AMP-binding"/>
    <property type="match status" value="6"/>
</dbReference>
<accession>A0A060ZG55</accession>
<proteinExistence type="inferred from homology"/>
<feature type="domain" description="Carrier" evidence="8">
    <location>
        <begin position="1987"/>
        <end position="2062"/>
    </location>
</feature>
<dbReference type="CDD" id="cd12117">
    <property type="entry name" value="A_NRPS_Srf_like"/>
    <property type="match status" value="2"/>
</dbReference>
<dbReference type="InterPro" id="IPR010071">
    <property type="entry name" value="AA_adenyl_dom"/>
</dbReference>
<dbReference type="InterPro" id="IPR029058">
    <property type="entry name" value="AB_hydrolase_fold"/>
</dbReference>
<dbReference type="Gene3D" id="3.40.50.12780">
    <property type="entry name" value="N-terminal domain of ligase-like"/>
    <property type="match status" value="1"/>
</dbReference>
<dbReference type="GO" id="GO:0031177">
    <property type="term" value="F:phosphopantetheine binding"/>
    <property type="evidence" value="ECO:0007669"/>
    <property type="project" value="InterPro"/>
</dbReference>
<dbReference type="InterPro" id="IPR042099">
    <property type="entry name" value="ANL_N_sf"/>
</dbReference>
<evidence type="ECO:0000259" key="8">
    <source>
        <dbReference type="PROSITE" id="PS50075"/>
    </source>
</evidence>
<evidence type="ECO:0000256" key="6">
    <source>
        <dbReference type="ARBA" id="ARBA00023194"/>
    </source>
</evidence>
<dbReference type="NCBIfam" id="TIGR01733">
    <property type="entry name" value="AA-adenyl-dom"/>
    <property type="match status" value="6"/>
</dbReference>
<dbReference type="Gene3D" id="3.40.50.980">
    <property type="match status" value="10"/>
</dbReference>
<dbReference type="NCBIfam" id="TIGR01720">
    <property type="entry name" value="NRPS-para261"/>
    <property type="match status" value="1"/>
</dbReference>
<dbReference type="CDD" id="cd19543">
    <property type="entry name" value="DCL_NRPS"/>
    <property type="match status" value="2"/>
</dbReference>
<dbReference type="Pfam" id="PF00975">
    <property type="entry name" value="Thioesterase"/>
    <property type="match status" value="1"/>
</dbReference>
<evidence type="ECO:0000256" key="1">
    <source>
        <dbReference type="ARBA" id="ARBA00001957"/>
    </source>
</evidence>
<feature type="domain" description="Carrier" evidence="8">
    <location>
        <begin position="7113"/>
        <end position="7188"/>
    </location>
</feature>
<dbReference type="NCBIfam" id="NF003417">
    <property type="entry name" value="PRK04813.1"/>
    <property type="match status" value="7"/>
</dbReference>
<dbReference type="FunFam" id="3.30.559.10:FF:000012">
    <property type="entry name" value="Non-ribosomal peptide synthetase"/>
    <property type="match status" value="1"/>
</dbReference>
<dbReference type="GO" id="GO:0009403">
    <property type="term" value="P:toxin biosynthetic process"/>
    <property type="evidence" value="ECO:0007669"/>
    <property type="project" value="UniProtKB-ARBA"/>
</dbReference>
<dbReference type="EMBL" id="JAGGLR010000022">
    <property type="protein sequence ID" value="MBP2065972.1"/>
    <property type="molecule type" value="Genomic_DNA"/>
</dbReference>
<dbReference type="SMART" id="SM00824">
    <property type="entry name" value="PKS_TE"/>
    <property type="match status" value="1"/>
</dbReference>
<evidence type="ECO:0000256" key="7">
    <source>
        <dbReference type="SAM" id="MobiDB-lite"/>
    </source>
</evidence>
<dbReference type="Gene3D" id="3.30.559.10">
    <property type="entry name" value="Chloramphenicol acetyltransferase-like domain"/>
    <property type="match status" value="7"/>
</dbReference>
<dbReference type="InterPro" id="IPR001031">
    <property type="entry name" value="Thioesterase"/>
</dbReference>
<dbReference type="FunFam" id="3.30.559.30:FF:000001">
    <property type="entry name" value="Non-ribosomal peptide synthetase"/>
    <property type="match status" value="1"/>
</dbReference>
<protein>
    <submittedName>
        <fullName evidence="9">Amino acid adenylation domain protein</fullName>
    </submittedName>
    <submittedName>
        <fullName evidence="10">Amino acid adenylation domain-containing protein/non-ribosomal peptide synthase protein (TIGR01720 family)</fullName>
    </submittedName>
</protein>
<dbReference type="CDD" id="cd12116">
    <property type="entry name" value="A_NRPS_Ta1_like"/>
    <property type="match status" value="1"/>
</dbReference>
<evidence type="ECO:0000256" key="2">
    <source>
        <dbReference type="ARBA" id="ARBA00006432"/>
    </source>
</evidence>
<dbReference type="NCBIfam" id="NF004282">
    <property type="entry name" value="PRK05691.1"/>
    <property type="match status" value="9"/>
</dbReference>
<dbReference type="InterPro" id="IPR001242">
    <property type="entry name" value="Condensation_dom"/>
</dbReference>
<dbReference type="InterPro" id="IPR013217">
    <property type="entry name" value="Methyltransf_12"/>
</dbReference>
<feature type="domain" description="Carrier" evidence="8">
    <location>
        <begin position="3055"/>
        <end position="3130"/>
    </location>
</feature>
<dbReference type="FunFam" id="2.30.38.10:FF:000001">
    <property type="entry name" value="Non-ribosomal peptide synthetase PvdI"/>
    <property type="match status" value="5"/>
</dbReference>
<comment type="similarity">
    <text evidence="2">Belongs to the ATP-dependent AMP-binding enzyme family.</text>
</comment>
<comment type="cofactor">
    <cofactor evidence="1">
        <name>pantetheine 4'-phosphate</name>
        <dbReference type="ChEBI" id="CHEBI:47942"/>
    </cofactor>
</comment>
<dbReference type="Gene3D" id="2.30.38.10">
    <property type="entry name" value="Luciferase, Domain 3"/>
    <property type="match status" value="5"/>
</dbReference>
<feature type="domain" description="Carrier" evidence="8">
    <location>
        <begin position="961"/>
        <end position="1036"/>
    </location>
</feature>
<dbReference type="InterPro" id="IPR020806">
    <property type="entry name" value="PKS_PP-bd"/>
</dbReference>
<dbReference type="GO" id="GO:0043041">
    <property type="term" value="P:amino acid activation for nonribosomal peptide biosynthetic process"/>
    <property type="evidence" value="ECO:0007669"/>
    <property type="project" value="TreeGrafter"/>
</dbReference>
<gene>
    <name evidence="10" type="ORF">J2Z30_007020</name>
    <name evidence="9" type="ORF">SIRAN1980</name>
</gene>
<dbReference type="InterPro" id="IPR029063">
    <property type="entry name" value="SAM-dependent_MTases_sf"/>
</dbReference>
<dbReference type="InterPro" id="IPR045851">
    <property type="entry name" value="AMP-bd_C_sf"/>
</dbReference>
<dbReference type="Pfam" id="PF13193">
    <property type="entry name" value="AMP-binding_C"/>
    <property type="match status" value="6"/>
</dbReference>
<dbReference type="InterPro" id="IPR006162">
    <property type="entry name" value="Ppantetheine_attach_site"/>
</dbReference>
<dbReference type="PANTHER" id="PTHR45527:SF1">
    <property type="entry name" value="FATTY ACID SYNTHASE"/>
    <property type="match status" value="1"/>
</dbReference>
<dbReference type="CDD" id="cd19540">
    <property type="entry name" value="LCL_NRPS-like"/>
    <property type="match status" value="3"/>
</dbReference>
<dbReference type="Pfam" id="PF00668">
    <property type="entry name" value="Condensation"/>
    <property type="match status" value="7"/>
</dbReference>
<evidence type="ECO:0000313" key="9">
    <source>
        <dbReference type="EMBL" id="CDR05000.1"/>
    </source>
</evidence>
<evidence type="ECO:0000313" key="11">
    <source>
        <dbReference type="Proteomes" id="UP000756710"/>
    </source>
</evidence>
<name>A0A060ZG55_9ACTN</name>
<dbReference type="GO" id="GO:0017000">
    <property type="term" value="P:antibiotic biosynthetic process"/>
    <property type="evidence" value="ECO:0007669"/>
    <property type="project" value="UniProtKB-KW"/>
</dbReference>
<organism evidence="9">
    <name type="scientific">Streptomyces iranensis</name>
    <dbReference type="NCBI Taxonomy" id="576784"/>
    <lineage>
        <taxon>Bacteria</taxon>
        <taxon>Bacillati</taxon>
        <taxon>Actinomycetota</taxon>
        <taxon>Actinomycetes</taxon>
        <taxon>Kitasatosporales</taxon>
        <taxon>Streptomycetaceae</taxon>
        <taxon>Streptomyces</taxon>
        <taxon>Streptomyces violaceusniger group</taxon>
    </lineage>
</organism>
<keyword evidence="3" id="KW-0596">Phosphopantetheine</keyword>
<dbReference type="PROSITE" id="PS00012">
    <property type="entry name" value="PHOSPHOPANTETHEINE"/>
    <property type="match status" value="5"/>
</dbReference>
<dbReference type="InterPro" id="IPR000873">
    <property type="entry name" value="AMP-dep_synth/lig_dom"/>
</dbReference>
<dbReference type="Gene3D" id="3.30.559.30">
    <property type="entry name" value="Nonribosomal peptide synthetase, condensation domain"/>
    <property type="match status" value="7"/>
</dbReference>
<dbReference type="PROSITE" id="PS50075">
    <property type="entry name" value="CARRIER"/>
    <property type="match status" value="6"/>
</dbReference>
<dbReference type="InterPro" id="IPR025110">
    <property type="entry name" value="AMP-bd_C"/>
</dbReference>
<evidence type="ECO:0000256" key="5">
    <source>
        <dbReference type="ARBA" id="ARBA00022737"/>
    </source>
</evidence>
<dbReference type="InterPro" id="IPR023213">
    <property type="entry name" value="CAT-like_dom_sf"/>
</dbReference>
<dbReference type="SUPFAM" id="SSF56801">
    <property type="entry name" value="Acetyl-CoA synthetase-like"/>
    <property type="match status" value="6"/>
</dbReference>
<dbReference type="InterPro" id="IPR020802">
    <property type="entry name" value="TesA-like"/>
</dbReference>
<dbReference type="SUPFAM" id="SSF47336">
    <property type="entry name" value="ACP-like"/>
    <property type="match status" value="6"/>
</dbReference>
<dbReference type="Gene3D" id="1.10.1200.10">
    <property type="entry name" value="ACP-like"/>
    <property type="match status" value="5"/>
</dbReference>
<dbReference type="GO" id="GO:0005737">
    <property type="term" value="C:cytoplasm"/>
    <property type="evidence" value="ECO:0007669"/>
    <property type="project" value="TreeGrafter"/>
</dbReference>
<keyword evidence="4" id="KW-0597">Phosphoprotein</keyword>
<dbReference type="Gene3D" id="3.40.50.1820">
    <property type="entry name" value="alpha/beta hydrolase"/>
    <property type="match status" value="1"/>
</dbReference>
<dbReference type="GO" id="GO:0072330">
    <property type="term" value="P:monocarboxylic acid biosynthetic process"/>
    <property type="evidence" value="ECO:0007669"/>
    <property type="project" value="UniProtKB-ARBA"/>
</dbReference>
<dbReference type="FunFam" id="1.10.1200.10:FF:000005">
    <property type="entry name" value="Nonribosomal peptide synthetase 1"/>
    <property type="match status" value="1"/>
</dbReference>
<sequence>MSTSAVEAILPLTPLQEGLLFHSLYDDRSVDLYTSQLSVELEGRLDADALRAAAATVLRRHANLRTSFQHRSSAQPVQLVIREVPVPWTEHDLSGLPDEERAAEVARLTEEDRSRRFDLARPPLLRFTLIRLGAERCRLLFTHHHILLDGWSIPLLLSELFALYARGGTNDSKLPPIPPFRDFLVWLAGQDRPAAEQAWAEALDGLAEPMVVRPVAPDRMAVLPERATLDLSRSLTTALTALARRHSLTLNTVVQGVWALLLSQLTGRRDVVFGTTVSGRPPELPGVENMVGLFLNTLPVRVRIDPGESFLDMLVRVQAEQTELLPHQHLGLAAIQRLAGGAELFDTMTVFESFPVDHNAESLPGTGLRVLESEGTDYSHYPIALMVLPGERLHLRLSYQPDLFGAEETAALLDRARRLLETLVAEPEQLVGRLDLLDAAERQRLLVRFNDTRRPVEPATLAQLFEAQAARAPEAVAVEYESTTLTYGELDARANQLARQLAARGIGPERVVALALPRGIEFVLSVLAVAKAGAAYLPVDLRYPRERIAFLLDDARPAAVLTTTGAARTLPATGAAEVLPLDDPRLGAALADTPRTPLTGRERTAPPHPLHPAYVIYTSGSTGRPKGVVVSHLGLANAVAVQRRKHRVGPGDRVLQFVSPSFDASFWELSKALFTGATLVCAPEERLTPGPDLATLLDERRITHLMIPPSPLSMMPAGSLGTVRGLMVGGEACSAELVSDWAPGRHMVNAYGPTEATVAATMTDGLTPAGAAPSIGTPLDNTRAYVLDQALRPVPVGGVGELYLSGVGLARGYLGRAALTAERFVADPFGAPGERMYRTGDLVAWTDAGELTFAGRADDQVKIRGFRIETGEIESALHGHAAVRQAVVTVREDRPGDRRLVAYVVLEGAGADEVREHVAERLPGYMVPAALVVLDELPLTRNGKVAKAALPAPAAQGARRAPSTPEQEIVCGLYADVLGAPEVGVDDDFFQLGGHSLLAIRLAGRIRSAFGVDVPIRVIFEAPSVEALTARIIAALPRDDTASAAGARTVEVSRADRRLWFINRFEEHRAATHNVPFAVRLTGDLDQEALRGALHDVLARHEALRTVFPERDGEPSGAVLPPSSVRVPLTVADFDEAAVTAEAAGGFDLATRLPVRFALFRVSGGEAVLVTVVHRIAGDDWAGGRLLRDLAAAYRARAGGEPLRWEAEPEPDRAREERALEWWAGHLAGAPEELPLATDRPRPAVDAQPSHGVPIRLGGAARERLTALAERAGTDLETVLRAAFALVLGGLGAGHDVPVATLSHPAGETGPAAFGAHLSVLRVDTSGDPTVADLIARVGRAAAEARRHPVPFERLLRRLEPDLIASRHPLAQVALTVRSGGGTARWPGLVVRPDDAALGVEKFDLAVVLADASGGPELTGRLHYRSSLFDAESVAGLWERLTSVLSQLANAPGGRLSRLRLLTGAEHARLLTEWNDTAVEVPALADTVQHRFAEQAARVPDEPALLWQGGQLTYQELDAAANRLAHLLCASGVTAGSRVAVLQRRSPDLVVSLLAVLKAGGTYVPLDARAPLARKALIVAETDAAVVLTDTASASDAPPAGGPVIVVDDEPRLAEQPAEDPGAGGHPQQLAYIMYTSGSTGRAKGVAVTHRDLLAFALDRCFAGDAHGRVLLHAPHAFDASNYELWMPLLRGRQVVLAPPEDLDVASLGRLLSEYRVTALHLTAGLFRLVVDEDLECLAPVRELLAGGDVVPAASVARLLDRFPGMVFKDTYGPTETTSFATFHRMDAATPPAGTVPIGGPMDNMRVYVLDGMLRPVPTGVTGELYIAGEGLARGYWGRPGLTAASFVADPFGPPGTRMYRVGDLVRWTPEGGLLFAGRADDQVKIRGFRIELGEVEAAVSRLPRVAQAAVVARRAADGPQRLIAYLVPADGAALDAEAVRRRLADELPDYMVPSAVVTLDRLPLTANGKVDRAALPAPEVTVSGRAARTPREEQLLGLFVDLLGRPDVGVDDSFFALGGDSLLATRLVSRVRAAFGVELPIRAVFDAPTAEALAARLDDARAGRSALRAMARPEHIPLSFAQRRLWFINRFDGQSATYNMPISIRLRGPLDKAALTDALGDLVGRHESLRTVYPERDGVPYQRILSADEARPDLAVVAADPGDVDERLEAEVRRGIDLTAEVPLRVSLFRLAEQDHVLLFVLHHIAGDGWSMRPLATDLATAYAARCDGRAPRWEPLPVQNADYALWQQQVLGDEDDPDSVFSGQLRYWQEQLAALPQELALPVDRPRPAVASHRGMPVYYRLDAELHRKLLALSQETGASLYMVLQAGLASMLHRVGAGTDIPIGSVIANRTDEALDDMVGFLTNMLVLRTDTSGRPTFRQLVDRVRETDLSAYGNQDVPFERLVEAVNPPRSLARHPLFQVLLNLQNLPDYASEMRGLEVSSYVVNLGAARFDLAFGFSEEYDADGGPAGLQGDIQYSVDLFDQATAEDFAAYLARVLRSAADDPDRPVDRLAMLPAERRDRLVSGYAAGRAMEVPAATLPELFTAQAARTPDAPAVVRGPLTLTYAELAAAAGGLARHLMAAGAGPGTLVAVALPRTPRLVTALLGVVTSGAAYLPIDPGNPADRIAFVLGDAAPAVVLTDTATAARLPECAAPVVLLDAPETAAALERCEGGPVTDAERGRPLSMRDAAYVIYTSGSTGRPKGVVVEHRSLTDYLAHTTAEYASARGVALVHSPASFDLTVTGLYTPLLVGGRVNLASLSEPVPQEEAGLAAAPVTFLKATPSHLPLLTALPDGYSPSGDLLLGGEPLLGSSLREWRERHPDVTVRNVYGPTEATVNCAEYRLAPGAPLPDGPVPIGRPQANARLYVLDAGLEPVSEGVTGELYLAGEGLARGYLHAPAPTAERFVADPYGPPGARMYRSGDLAKWNRAGELVYVGRGDDQVKLRGFRIELGEIEAALAAHPAVAGATVIVREDRPGDQRLVAYLVPAPGAAPCAPADLAGHVAGRLPEYMVPQAYLTMDELPLTAHGKVDRAALPAPAADRRDGPGAAGARTPREEVLCHLFADMLGVPDVGVHDNFFDLGGHSLLATRLVSRIRSAFGLELPIRAVFEAPTVARLTAYLTNAGAGRRALAPMPRPDDIPLSFAQRRLWFLNRFDGAADSAYNLPIALRMTGALDRDALTAALGDLVARHEVFRTVFPESAGTPVQRVLSADRAAPRPEVTETTEEHLAGLLAAEMRRGFDLTTEPPLRARVFAPAAETHVLTLTMHHIAADGWSLAPLMADLATAYRARATGHQPGWQPLPVQYADYALWQRAVLGDEAEPDSPIARQLRYWEETLAGLPDELSLPTDRPRPAVASYRGANVPVEIPAALHQRIGELARSRQASVYMVLQAGLAALLSRLGCGTDIPIGSLIAGRTDEALEDLVGFFVNTLVLRTDTSGEPTFAELLDRVRATDLAAYAHQDLPFERLVEAVNPGRSMARHPLFQVALNLQNAARADWSLGLPGLTVEPEGFTLETEKFDLSLTFTEHHAADGTPAGITGTVGYAVDLFEGERVAGLAARLVRLLSAATAAPDEAVGELELLDPEERSALRTAGTGPRRTVPADGVDALLARRAAATPGALAVRGPDGSLTYGELDAAVTRLARRLVGRGAAPGRLIAVALPRGTGLLVALLAVLRSGAGYLPLDPAHPAERLAATLADARPLLALATRATAAALPEGADLELLDDAEPHRTPDSPGRPWTDDERAAPVHPEHPAYVIHTSGSTGRPKGVVVPRRALANFLADMAERFPLEAADRLLAVTTVAFDIAALELYLPLVSGAAVVIADRDTVRDPAALLRLADEAGATVLQGTPSLWQALVAHDPNAPRGLRALAGGEALPRELADRITGAGAELTNLYGPTETTIWSTTAALGARPGTPAIGAPIANTTVHVLDGRLRPVPAGVAGELYIGGSGLAHGYLGRPGLSAERFVADPYGPAGTRMYRTGDLARWGSDGCLEYLGRVDHQVKLRGFRIEPGEIEAALTRHRDVAQAAVLLREDRPGDQRLVGYVVPAPGRAADAAELRAHLAASLPEYMVPSALVALDALPMTPNGKLDRRALPEPAATAQSAQGGAPRSPREEIMCGLFAQILGMDAFPVHDSFFESGGHSLLATRLMSRVRTVFGVELPIRALFEHPTAAGLVGRLDGADRARPALRPQPRPEVLPLSFAQRRMWLLHRLEGPSPTYNMPFVVRLSGDLDRDALRTALDDVLDRHESLRTFFPEVDGVPSQQILTGADARVEIASRQVTPSEAEAATAEAVRVRFDLTADLPVAATLLSLSPTEHVFVLVVHHIAGDGWSIGPLAGDVARAYAARCTGRAPDWEPLPVSYADYALWQRELLGEESDPDSLFAAQVRHWERALADLPDQLNLPTDRPRRAVASFEGGRLDIRLPGRLHTAIRALARQQGASTFMVMQAAVAALLGKLGAGTDIPLGSPIAGRTDEALDKLVGFFVNTLVLRNDISGNPSFADLVGRARETALAAYAHQDVPFDHLVEVLRPDRSAAHQPLFQVMLALQNATAAADLELPGLTVTAADGFTGVSRFDLFFSFAEQFDDDGSPEGMAGFVEYSTDLFDAGTVAGLLARLERLLTAVTADPERPVSSVDLLGEEERETVLRRWNDTATNAAPDSVTERFAAQVARTPDAVAVAAGERRLTYRELDEASDRLARRLVALGVAPEGRVALFQERSPGLVVSILAVLKAGAAYVPIDPRYPASRRGHIMADSQVSVLLTDLASPALECAHGATVLVVDAPAGTDGPDAPLPAAVHPEQLVYVMYTSGSTGVPKGVAVTHADVTALAADRAFASGAHHRVLLHSPQAFDAATYELWVPLLNGGRVVLAPPGDLDLPTLERVVAEHSVTGLWMTAGLFRLTAEEAPSCFAGVAEVWTGGDVVPAEAVRRVMTACPGTVVVDGYGPTETTTFATRFRVPDPDRVPAQIPIGRPLDNMRVHVLDDGLCPVPPGVPGELYIAGAGLARGYLGRPELTAERFVADPYGPAGGRMYRTGDLVRWNAEGAVEFLSRADDQVKIRGFRIEPGEIEAALAGHPDVAQAAVVVREDRPGDHQLVAYVVPGADDAQAKNGSAEEQIDQWQQLYAQMYGVERPEEFGEDFSGWASSYTGEDIPIEEMREWRDATVERIRALRPRRVLEIGVGSGLLLAKLAGDCEAYWGLDFSAEAIAVLREQVAARPELAGRIELKLRAAHELDGLPTGFFDTVVINSVAQYFPNAAYLTDLLESLSGLVVPGGAVFLGDQRNLRTQRAFQTAIRLRQHSEHQDQAAVSRAVEQAIMMEKELLVDPEYFAAVARDIPAYTAVDVRVKRGHGDNELTRHRFDVVLRTGPVDVHGLGDINRLRHGVDLTGLAGLEHHLAEHGGEPVRVTGIPDARLAGEQAALHALTEGRQAAEALEALSHPDEPGIDPEALHALADRLGLPVQVTYASGAPGRLDAVFGAEGSALTDVYLPATRLEPGAHVNNPLGSRRLGTLVADLRAHAEQRLPAYMVPAAFVPLDELPTTVNGKLDRRALPKPDFSGAATSRAPRTEREARLCAVMAEVLALPTVGVDDSFFDLGGDSIMSIQLVSRARRAGLLISTRDVFQHPTVSELAAVVRLADDAAPEGADEPDTGEVPLLPIVHWLRERGGPIEGFHQSRIVPLPAGATAEPLLRALRALLDHHAALRMRLRRNEERWRLEIPPVPAVRAEELLRRVDVAGLDEAALDAAVTEHREAAAARLAPDDGVMMRAVWFDAGPEHGGHLLLLVHHLAVDGVSWRVLVPDLVEAYEAAARGREIALQPVGTSLRGWATRLHRLAAGRRAETGFWEAVVGAPEPPLGRRPLDPARDTVASTRFTHVRLPVELSTTLLTDAPRAIHGGVDDILLTALSLALTRWRAARRGDARDDVLVAVESHGRHDIVDGVDLTRTVGWFTAMYPVRIDLSGLGPERVGGPAAERAAKAVKEQLRRIPDHGIGYGLLRYLDPESAARLAGGAEPQVAFNYFGRFATPGDPLPPTAAEPVYETGRYDGDTDGQRPFGHALEINARADDTADGPSLSCMWTWPDELFTDEEVHELCAGWVEALQALADLPRRPGAGGRTPSDLPLVQLTQRQIERLEADLPGLADVLPLTPLQEGLLFHARYDETGHDPYTVQFLWALDGHVDRDALRAAVRTLLRRHPNLRVAFRQDDLDRPVQVVVDDLPLPWYEHDLRTFSGEELDREVEGVVAEDRARRFDPGRPPLIRFTLIRVAENAYRFLFTNHHILLDGWSMPILLGELAALYGAAGDDRALPVPADYRGYLTWLARQGRDEAEDAWREALAGLQEPLLLAPRTGAQVPAAPERRVVEVDEELSAALAEVARRHGLTLNTVVQGAWATLLGRLTGRDDVVFGATVSGRPPEVPGIETMVGLFINTLPVRVRLDQSEPLSALLERIQRQQSALMAYPYLRLSDVQRLAGLGELFDSATVFENYPAPPPGLAAEPGEVDVSGDETREATHYPLALCASMRGATLRLRVDHRPDVVDAPTAAGLVDQLTRWLRALATDPDQPAGGIDLLGPGQRDQVLRRFNDTARAVPSPRWSELVAEQARRAPRRTAVTCGDERLSYAELDRRANQLARLLAERGAGKGSLVGLVLERTPDTAVAVLAVARSGAAYLPVDPRYPAERCAFILDDARPALMIATTDTVRLLEEAGGNRPTLVLDDPAVRAAWAAHSDAPPAPAGPASPDEAAYVIYTSGTTGRPKGVVVTHRGIGNLAAAQTERFAIQSDSGVLQFASPSFDAAVSEIVTALTAGATLVLAPAAELIPGPALAEVVARHGVTHATVPPTALAAVAPDGLPGLRTLVVAGEPCPSHLVEQWAPRLRMVNAYGPTELTVCATMSEPLTAGAAVPIGRPIANTSAYVLDARLRPVPPGVAGELYVSGPGLARGYLNRSALTAERFVADPFGTPGGRMYRTGDLVRWTHDGQLTFVGRADEQLKVRGFRIEPGEIESVLLSHPDVAQAAVVLRESGPAGRRLTAYVVPHDGGRLDPMVLRKHLAGQVPDYMVPAAFVALDTLPVTPNGKLDRPALPAPDTAGSTGGGAPRTPREEILCGLFAEALGVRRIGVEDNFFDLGGDSLTAAGLVSRVNLAFGTAVSIAALFDGPTVEGLAERLTAGDEGDPLDVVLPLRGTGDAEPVFCLPPAGGLSWTYTGLLRHVDPEHPVYALQARGLARDEPLPESVAAMAEDYLEQIRAIQPHGPYHLLGWSLGGVLGHLIATRLQAAGEHVATLAILDAYPVVNTQEAVEERPEDVLRQLLAYLGHDPAELGDGPLDHARARALLDDGDSAIAGLEERHIEALARVGSNISRITADFRLDTFRGEVLVFHAAHGKEGSAYTPRLWDPYVDGRVVRHDVACAHNDITKAAAWAVIGPVLARSLRDARTTPNPSDR</sequence>
<dbReference type="SMART" id="SM01294">
    <property type="entry name" value="PKS_PP_betabranch"/>
    <property type="match status" value="1"/>
</dbReference>
<dbReference type="Proteomes" id="UP000756710">
    <property type="component" value="Unassembled WGS sequence"/>
</dbReference>
<dbReference type="FunFam" id="3.30.300.30:FF:000010">
    <property type="entry name" value="Enterobactin synthetase component F"/>
    <property type="match status" value="5"/>
</dbReference>
<feature type="domain" description="Carrier" evidence="8">
    <location>
        <begin position="5579"/>
        <end position="5653"/>
    </location>
</feature>
<dbReference type="CDD" id="cd02440">
    <property type="entry name" value="AdoMet_MTases"/>
    <property type="match status" value="1"/>
</dbReference>
<dbReference type="RefSeq" id="WP_052701242.1">
    <property type="nucleotide sequence ID" value="NZ_BAABDR010000054.1"/>
</dbReference>